<evidence type="ECO:0000259" key="1">
    <source>
        <dbReference type="Pfam" id="PF13280"/>
    </source>
</evidence>
<dbReference type="InterPro" id="IPR057727">
    <property type="entry name" value="WCX_dom"/>
</dbReference>
<sequence length="311" mass="35862">MTNQTTRVLELLKRFNDGKMVKISELKNHALWEGKSEKTIRRDLDVIKQYFPDSFTCVRGEGGAYRAVTKDTFENFLDAKTLSFFALAYSLASKNQLFSSFGFDERAKEALKMKLKSTNACYSFVSRPFESIESKAEIIKSLEFAITHKRKINLKYKNEQKNLEFPEINPYKIVFMSENFYLICASGLGISKFRITQIKSVDILSATFHANADISEFIESIQTPFSEFGKEPINVRLKISAQKARFFKAKKFFKSQMIEKSLENGDIIVSYKITNFNEIKSFILSWLGSVEILEPKALKDEINELLENKRV</sequence>
<dbReference type="InterPro" id="IPR051534">
    <property type="entry name" value="CBASS_pafABC_assoc_protein"/>
</dbReference>
<dbReference type="RefSeq" id="WP_147497565.1">
    <property type="nucleotide sequence ID" value="NZ_VOAP01000027.1"/>
</dbReference>
<feature type="domain" description="WCX" evidence="2">
    <location>
        <begin position="231"/>
        <end position="307"/>
    </location>
</feature>
<reference evidence="3 4" key="1">
    <citation type="submission" date="2019-07" db="EMBL/GenBank/DDBJ databases">
        <title>Rapid identification of Enteric Bacteria from Whole Genome Sequences (WGS) using Average Nucleotide Identity (ANI).</title>
        <authorList>
            <person name="Lane C."/>
        </authorList>
    </citation>
    <scope>NUCLEOTIDE SEQUENCE [LARGE SCALE GENOMIC DNA]</scope>
    <source>
        <strain evidence="3 4">D2411</strain>
    </source>
</reference>
<evidence type="ECO:0000259" key="2">
    <source>
        <dbReference type="Pfam" id="PF25583"/>
    </source>
</evidence>
<dbReference type="PANTHER" id="PTHR34580">
    <property type="match status" value="1"/>
</dbReference>
<proteinExistence type="predicted"/>
<dbReference type="Pfam" id="PF25583">
    <property type="entry name" value="WCX"/>
    <property type="match status" value="1"/>
</dbReference>
<comment type="caution">
    <text evidence="3">The sequence shown here is derived from an EMBL/GenBank/DDBJ whole genome shotgun (WGS) entry which is preliminary data.</text>
</comment>
<gene>
    <name evidence="3" type="ORF">YZ82_08015</name>
</gene>
<dbReference type="PROSITE" id="PS52050">
    <property type="entry name" value="WYL"/>
    <property type="match status" value="1"/>
</dbReference>
<accession>A0A562X8S9</accession>
<organism evidence="3 4">
    <name type="scientific">Campylobacter hyointestinalis</name>
    <dbReference type="NCBI Taxonomy" id="198"/>
    <lineage>
        <taxon>Bacteria</taxon>
        <taxon>Pseudomonadati</taxon>
        <taxon>Campylobacterota</taxon>
        <taxon>Epsilonproteobacteria</taxon>
        <taxon>Campylobacterales</taxon>
        <taxon>Campylobacteraceae</taxon>
        <taxon>Campylobacter</taxon>
    </lineage>
</organism>
<dbReference type="Proteomes" id="UP000321812">
    <property type="component" value="Unassembled WGS sequence"/>
</dbReference>
<evidence type="ECO:0000313" key="3">
    <source>
        <dbReference type="EMBL" id="TWO18544.1"/>
    </source>
</evidence>
<dbReference type="InterPro" id="IPR026881">
    <property type="entry name" value="WYL_dom"/>
</dbReference>
<dbReference type="AlphaFoldDB" id="A0A562X8S9"/>
<evidence type="ECO:0000313" key="4">
    <source>
        <dbReference type="Proteomes" id="UP000321812"/>
    </source>
</evidence>
<feature type="domain" description="WYL" evidence="1">
    <location>
        <begin position="138"/>
        <end position="202"/>
    </location>
</feature>
<name>A0A562X8S9_CAMHY</name>
<dbReference type="EMBL" id="VOAP01000027">
    <property type="protein sequence ID" value="TWO18544.1"/>
    <property type="molecule type" value="Genomic_DNA"/>
</dbReference>
<dbReference type="Pfam" id="PF13280">
    <property type="entry name" value="WYL"/>
    <property type="match status" value="1"/>
</dbReference>
<dbReference type="PANTHER" id="PTHR34580:SF1">
    <property type="entry name" value="PROTEIN PAFC"/>
    <property type="match status" value="1"/>
</dbReference>
<protein>
    <submittedName>
        <fullName evidence="3">WYL domain-containing protein</fullName>
    </submittedName>
</protein>